<feature type="transmembrane region" description="Helical" evidence="1">
    <location>
        <begin position="185"/>
        <end position="204"/>
    </location>
</feature>
<evidence type="ECO:0000256" key="1">
    <source>
        <dbReference type="SAM" id="Phobius"/>
    </source>
</evidence>
<keyword evidence="1" id="KW-0472">Membrane</keyword>
<comment type="caution">
    <text evidence="2">The sequence shown here is derived from an EMBL/GenBank/DDBJ whole genome shotgun (WGS) entry which is preliminary data.</text>
</comment>
<protein>
    <recommendedName>
        <fullName evidence="4">DoxX family protein</fullName>
    </recommendedName>
</protein>
<evidence type="ECO:0000313" key="3">
    <source>
        <dbReference type="Proteomes" id="UP000609064"/>
    </source>
</evidence>
<organism evidence="2 3">
    <name type="scientific">Emticicia aquatilis</name>
    <dbReference type="NCBI Taxonomy" id="1537369"/>
    <lineage>
        <taxon>Bacteria</taxon>
        <taxon>Pseudomonadati</taxon>
        <taxon>Bacteroidota</taxon>
        <taxon>Cytophagia</taxon>
        <taxon>Cytophagales</taxon>
        <taxon>Leadbetterellaceae</taxon>
        <taxon>Emticicia</taxon>
    </lineage>
</organism>
<feature type="transmembrane region" description="Helical" evidence="1">
    <location>
        <begin position="72"/>
        <end position="89"/>
    </location>
</feature>
<feature type="transmembrane region" description="Helical" evidence="1">
    <location>
        <begin position="20"/>
        <end position="40"/>
    </location>
</feature>
<sequence>MSKILELNSQSEWSNTEKTIFKFFGIYFFLQVLPLDLRFFKHIFSTNWLQIQYRDIFYLSRYSPTFTGDDSFFNWLVIILLAAIGTFIWDKIYTKETNYDQLYYWLRVLVRYRLAIGVIAYGFLKFFPIQAPFPSLSNLNTNYGDFTAWKLFSLGLGVVPSYQSFLGLVEIVAGLLLLNRNTATIATLIILPFTGNVAISNIAYEGGEYVYAFYLVALALYLFAFDAIRLFNLLSLEKPTAPNRFQPIFNGKWKQYRIVLKTVFILFFVVFYGFKTYAGYKNNGYHFPKAEGIENIIGLYNVSEFRWNNQTIPYSKTDPIRWQNVVFEKWNTLSIKSNKPVIIEHLPSEELYKADSNRIYEFAGSQGRHYYSYDFDSTKSALSLKNRNKNHASDKLSLSFKRLNDSTIVLSGLSAGKDSVYAVLNKINKKYLTIEAKKSGRRNALKL</sequence>
<keyword evidence="1" id="KW-0812">Transmembrane</keyword>
<gene>
    <name evidence="2" type="ORF">GCM10011514_36120</name>
</gene>
<proteinExistence type="predicted"/>
<accession>A0A916YZK1</accession>
<dbReference type="AlphaFoldDB" id="A0A916YZK1"/>
<reference evidence="2" key="2">
    <citation type="submission" date="2020-09" db="EMBL/GenBank/DDBJ databases">
        <authorList>
            <person name="Sun Q."/>
            <person name="Zhou Y."/>
        </authorList>
    </citation>
    <scope>NUCLEOTIDE SEQUENCE</scope>
    <source>
        <strain evidence="2">CGMCC 1.15958</strain>
    </source>
</reference>
<evidence type="ECO:0000313" key="2">
    <source>
        <dbReference type="EMBL" id="GGD68769.1"/>
    </source>
</evidence>
<feature type="transmembrane region" description="Helical" evidence="1">
    <location>
        <begin position="210"/>
        <end position="234"/>
    </location>
</feature>
<feature type="transmembrane region" description="Helical" evidence="1">
    <location>
        <begin position="255"/>
        <end position="274"/>
    </location>
</feature>
<feature type="transmembrane region" description="Helical" evidence="1">
    <location>
        <begin position="151"/>
        <end position="178"/>
    </location>
</feature>
<evidence type="ECO:0008006" key="4">
    <source>
        <dbReference type="Google" id="ProtNLM"/>
    </source>
</evidence>
<dbReference type="Proteomes" id="UP000609064">
    <property type="component" value="Unassembled WGS sequence"/>
</dbReference>
<name>A0A916YZK1_9BACT</name>
<dbReference type="RefSeq" id="WP_188767969.1">
    <property type="nucleotide sequence ID" value="NZ_BMKK01000007.1"/>
</dbReference>
<feature type="transmembrane region" description="Helical" evidence="1">
    <location>
        <begin position="110"/>
        <end position="131"/>
    </location>
</feature>
<keyword evidence="1" id="KW-1133">Transmembrane helix</keyword>
<dbReference type="EMBL" id="BMKK01000007">
    <property type="protein sequence ID" value="GGD68769.1"/>
    <property type="molecule type" value="Genomic_DNA"/>
</dbReference>
<reference evidence="2" key="1">
    <citation type="journal article" date="2014" name="Int. J. Syst. Evol. Microbiol.">
        <title>Complete genome sequence of Corynebacterium casei LMG S-19264T (=DSM 44701T), isolated from a smear-ripened cheese.</title>
        <authorList>
            <consortium name="US DOE Joint Genome Institute (JGI-PGF)"/>
            <person name="Walter F."/>
            <person name="Albersmeier A."/>
            <person name="Kalinowski J."/>
            <person name="Ruckert C."/>
        </authorList>
    </citation>
    <scope>NUCLEOTIDE SEQUENCE</scope>
    <source>
        <strain evidence="2">CGMCC 1.15958</strain>
    </source>
</reference>
<keyword evidence="3" id="KW-1185">Reference proteome</keyword>